<dbReference type="Pfam" id="PF01262">
    <property type="entry name" value="AlaDh_PNT_C"/>
    <property type="match status" value="1"/>
</dbReference>
<dbReference type="CDD" id="cd12189">
    <property type="entry name" value="LKR_SDH_like"/>
    <property type="match status" value="1"/>
</dbReference>
<dbReference type="Pfam" id="PF05222">
    <property type="entry name" value="AlaDh_PNT_N"/>
    <property type="match status" value="1"/>
</dbReference>
<dbReference type="InterPro" id="IPR051168">
    <property type="entry name" value="AASS"/>
</dbReference>
<dbReference type="InterPro" id="IPR007698">
    <property type="entry name" value="AlaDH/PNT_NAD(H)-bd"/>
</dbReference>
<dbReference type="SUPFAM" id="SSF51735">
    <property type="entry name" value="NAD(P)-binding Rossmann-fold domains"/>
    <property type="match status" value="1"/>
</dbReference>
<dbReference type="InterPro" id="IPR032095">
    <property type="entry name" value="Sacchrp_dh-like_C"/>
</dbReference>
<dbReference type="SMART" id="SM01003">
    <property type="entry name" value="AlaDh_PNT_N"/>
    <property type="match status" value="1"/>
</dbReference>
<evidence type="ECO:0000259" key="8">
    <source>
        <dbReference type="SMART" id="SM01003"/>
    </source>
</evidence>
<dbReference type="FunFam" id="3.40.50.720:FF:000284">
    <property type="entry name" value="Lysine-ketoglutarate reductase/saccharopine dehydrogenase1"/>
    <property type="match status" value="1"/>
</dbReference>
<dbReference type="GO" id="GO:0005737">
    <property type="term" value="C:cytoplasm"/>
    <property type="evidence" value="ECO:0007669"/>
    <property type="project" value="TreeGrafter"/>
</dbReference>
<reference evidence="9" key="1">
    <citation type="submission" date="2022-04" db="EMBL/GenBank/DDBJ databases">
        <title>Carnegiea gigantea Genome sequencing and assembly v2.</title>
        <authorList>
            <person name="Copetti D."/>
            <person name="Sanderson M.J."/>
            <person name="Burquez A."/>
            <person name="Wojciechowski M.F."/>
        </authorList>
    </citation>
    <scope>NUCLEOTIDE SEQUENCE</scope>
    <source>
        <strain evidence="9">SGP5-SGP5p</strain>
        <tissue evidence="9">Aerial part</tissue>
    </source>
</reference>
<protein>
    <recommendedName>
        <fullName evidence="11">Saccharopine dehydrogenase (NAD(+), L-glutamate-forming)</fullName>
    </recommendedName>
</protein>
<accession>A0A9Q1GJ79</accession>
<proteinExistence type="inferred from homology"/>
<keyword evidence="10" id="KW-1185">Reference proteome</keyword>
<dbReference type="GO" id="GO:0019878">
    <property type="term" value="P:lysine biosynthetic process via aminoadipic acid"/>
    <property type="evidence" value="ECO:0007669"/>
    <property type="project" value="TreeGrafter"/>
</dbReference>
<comment type="similarity">
    <text evidence="6">In the C-terminal section; belongs to the saccharopine dehydrogenase family.</text>
</comment>
<keyword evidence="3" id="KW-0560">Oxidoreductase</keyword>
<dbReference type="OrthoDB" id="10059875at2759"/>
<dbReference type="Gene3D" id="3.30.360.10">
    <property type="entry name" value="Dihydrodipicolinate Reductase, domain 2"/>
    <property type="match status" value="1"/>
</dbReference>
<dbReference type="Gene3D" id="3.40.50.720">
    <property type="entry name" value="NAD(P)-binding Rossmann-like Domain"/>
    <property type="match status" value="3"/>
</dbReference>
<dbReference type="Proteomes" id="UP001153076">
    <property type="component" value="Unassembled WGS sequence"/>
</dbReference>
<evidence type="ECO:0000256" key="3">
    <source>
        <dbReference type="ARBA" id="ARBA00023002"/>
    </source>
</evidence>
<evidence type="ECO:0000256" key="5">
    <source>
        <dbReference type="ARBA" id="ARBA00023268"/>
    </source>
</evidence>
<dbReference type="SMART" id="SM01002">
    <property type="entry name" value="AlaDh_PNT_C"/>
    <property type="match status" value="1"/>
</dbReference>
<dbReference type="Pfam" id="PF03435">
    <property type="entry name" value="Sacchrp_dh_NADP"/>
    <property type="match status" value="1"/>
</dbReference>
<dbReference type="CDD" id="cd12144">
    <property type="entry name" value="SDH_N_domain"/>
    <property type="match status" value="1"/>
</dbReference>
<evidence type="ECO:0008006" key="11">
    <source>
        <dbReference type="Google" id="ProtNLM"/>
    </source>
</evidence>
<comment type="pathway">
    <text evidence="2">Amino-acid degradation; L-lysine degradation via saccharopine pathway; glutaryl-CoA from L-lysine: step 2/6.</text>
</comment>
<dbReference type="InterPro" id="IPR043009">
    <property type="entry name" value="LOR/SDH_bifunc_enz_cons_dom_sf"/>
</dbReference>
<organism evidence="9 10">
    <name type="scientific">Carnegiea gigantea</name>
    <dbReference type="NCBI Taxonomy" id="171969"/>
    <lineage>
        <taxon>Eukaryota</taxon>
        <taxon>Viridiplantae</taxon>
        <taxon>Streptophyta</taxon>
        <taxon>Embryophyta</taxon>
        <taxon>Tracheophyta</taxon>
        <taxon>Spermatophyta</taxon>
        <taxon>Magnoliopsida</taxon>
        <taxon>eudicotyledons</taxon>
        <taxon>Gunneridae</taxon>
        <taxon>Pentapetalae</taxon>
        <taxon>Caryophyllales</taxon>
        <taxon>Cactineae</taxon>
        <taxon>Cactaceae</taxon>
        <taxon>Cactoideae</taxon>
        <taxon>Echinocereeae</taxon>
        <taxon>Carnegiea</taxon>
    </lineage>
</organism>
<evidence type="ECO:0000256" key="2">
    <source>
        <dbReference type="ARBA" id="ARBA00004720"/>
    </source>
</evidence>
<feature type="domain" description="Alanine dehydrogenase/pyridine nucleotide transhydrogenase N-terminal" evidence="8">
    <location>
        <begin position="8"/>
        <end position="144"/>
    </location>
</feature>
<dbReference type="EMBL" id="JAKOGI010002585">
    <property type="protein sequence ID" value="KAJ8421706.1"/>
    <property type="molecule type" value="Genomic_DNA"/>
</dbReference>
<evidence type="ECO:0000256" key="1">
    <source>
        <dbReference type="ARBA" id="ARBA00004682"/>
    </source>
</evidence>
<dbReference type="InterPro" id="IPR005097">
    <property type="entry name" value="Sacchrp_dh_NADP-bd"/>
</dbReference>
<sequence length="919" mass="101601">MLGNGVVGILSETCNKWERRVPLTPAHCARLLHSGKGEAGVNRIIIQPSTKRIYHDALYEDVGCEVSEDLSDCGLIVGVKQPKLEMILPDRAYAFFSHTHKAQKENMPLLDKILAERATLYDYELIVGEHGKRLLAFGKFAGRAGMIDFLHGLGQRMCSLHVYAFKHFLVKVSPLEHLFVFAAFNDIGFLSPIPGYLSFGYSTPFLSLGSSYMYPSLAAAKAAVISVGEEISTQGLPSGICPLVFVFTGTGNVSQGAQEIFKLLPHTFVEPSELPELFETAGDHNRNSQVSKRTFQVYGCIVTSKDVVEPKDHNKTFNKVDYYSHPEHYTPIFHERIAPYASVIVNCMYWEQRFPRLLTTKQLQDMMSKKRCPLVGIADITCDVGGSIEFVNQTTTIDSPFFRFDPWTNSCHYDMEGNGVICSAVDILPTEFAKEASQHFGNILSQFIEQLASLKYIAELPPHLKQACIVHKGALTPLYEYIPRMRQSGSEEISENLPDSHRKKKRHTLLVSLSGHLFDDFLINEALDIIEAAGGTFHLVRCQVGQSADVISYSELEVGADDPSVLDKIIDSLTSLANKRGNPGIVEKEPNKIALTVGKIHENGTSSDDEARKKTSVLILGAGRVCRPAAELLASAKSLSSFSSLENWSEVDFDVMEDIHVVVASLYRKDAEEIVQGIPNAKAVELNVSDNESLRKYVSQAEVVISLLPPSCHVIVANACIELRKHLVTASYIDDPLSKLNEKAKHAGITVLGEMGLDPGIDHMMAMKMINQAHAKGGKVRSFNSYCGGLPSPAAANNPLAYKFRFIIDSSNELLLPFPASSWNPAGALRAGRNPATYKSQGEVINISGDSLYDSAVKFRLPDFPAFALEVLPNRNSLIYGDIYKISDEASRIFRGTLRYEGMLVILLLHFIILMKFRC</sequence>
<dbReference type="SUPFAM" id="SSF52283">
    <property type="entry name" value="Formate/glycerate dehydrogenase catalytic domain-like"/>
    <property type="match status" value="1"/>
</dbReference>
<dbReference type="Pfam" id="PF16653">
    <property type="entry name" value="Sacchrp_dh_C"/>
    <property type="match status" value="1"/>
</dbReference>
<dbReference type="GO" id="GO:0004753">
    <property type="term" value="F:saccharopine dehydrogenase activity"/>
    <property type="evidence" value="ECO:0007669"/>
    <property type="project" value="TreeGrafter"/>
</dbReference>
<evidence type="ECO:0000256" key="4">
    <source>
        <dbReference type="ARBA" id="ARBA00023027"/>
    </source>
</evidence>
<evidence type="ECO:0000259" key="7">
    <source>
        <dbReference type="SMART" id="SM01002"/>
    </source>
</evidence>
<comment type="caution">
    <text evidence="9">The sequence shown here is derived from an EMBL/GenBank/DDBJ whole genome shotgun (WGS) entry which is preliminary data.</text>
</comment>
<dbReference type="Gene3D" id="3.30.70.2690">
    <property type="entry name" value="LOR/SDH bifunctional enzyme, conserved domain"/>
    <property type="match status" value="1"/>
</dbReference>
<name>A0A9Q1GJ79_9CARY</name>
<keyword evidence="4" id="KW-0520">NAD</keyword>
<comment type="pathway">
    <text evidence="1">Amino-acid degradation; L-lysine degradation via saccharopine pathway; glutaryl-CoA from L-lysine: step 1/6.</text>
</comment>
<dbReference type="SUPFAM" id="SSF55347">
    <property type="entry name" value="Glyceraldehyde-3-phosphate dehydrogenase-like, C-terminal domain"/>
    <property type="match status" value="1"/>
</dbReference>
<dbReference type="InterPro" id="IPR007545">
    <property type="entry name" value="LOR/SDH_bifunc_enz_cons_dom"/>
</dbReference>
<keyword evidence="5" id="KW-0511">Multifunctional enzyme</keyword>
<dbReference type="AlphaFoldDB" id="A0A9Q1GJ79"/>
<feature type="domain" description="Alanine dehydrogenase/pyridine nucleotide transhydrogenase NAD(H)-binding" evidence="7">
    <location>
        <begin position="223"/>
        <end position="424"/>
    </location>
</feature>
<dbReference type="FunFam" id="3.30.70.2690:FF:000001">
    <property type="entry name" value="Lysine-ketoglutarate reductase/saccharopine dehydrogenase1"/>
    <property type="match status" value="1"/>
</dbReference>
<dbReference type="Pfam" id="PF04455">
    <property type="entry name" value="Saccharop_dh_N"/>
    <property type="match status" value="1"/>
</dbReference>
<dbReference type="PANTHER" id="PTHR11133">
    <property type="entry name" value="SACCHAROPINE DEHYDROGENASE"/>
    <property type="match status" value="1"/>
</dbReference>
<dbReference type="InterPro" id="IPR036291">
    <property type="entry name" value="NAD(P)-bd_dom_sf"/>
</dbReference>
<evidence type="ECO:0000313" key="10">
    <source>
        <dbReference type="Proteomes" id="UP001153076"/>
    </source>
</evidence>
<evidence type="ECO:0000313" key="9">
    <source>
        <dbReference type="EMBL" id="KAJ8421706.1"/>
    </source>
</evidence>
<gene>
    <name evidence="9" type="ORF">Cgig2_012388</name>
</gene>
<evidence type="ECO:0000256" key="6">
    <source>
        <dbReference type="ARBA" id="ARBA00025744"/>
    </source>
</evidence>
<dbReference type="PANTHER" id="PTHR11133:SF22">
    <property type="entry name" value="ALPHA-AMINOADIPIC SEMIALDEHYDE SYNTHASE, MITOCHONDRIAL"/>
    <property type="match status" value="1"/>
</dbReference>
<dbReference type="InterPro" id="IPR007886">
    <property type="entry name" value="AlaDH/PNT_N"/>
</dbReference>